<dbReference type="Proteomes" id="UP001054837">
    <property type="component" value="Unassembled WGS sequence"/>
</dbReference>
<name>A0AAV4WAD5_9ARAC</name>
<dbReference type="EMBL" id="BPLQ01014286">
    <property type="protein sequence ID" value="GIY78854.1"/>
    <property type="molecule type" value="Genomic_DNA"/>
</dbReference>
<feature type="region of interest" description="Disordered" evidence="1">
    <location>
        <begin position="114"/>
        <end position="154"/>
    </location>
</feature>
<proteinExistence type="predicted"/>
<comment type="caution">
    <text evidence="2">The sequence shown here is derived from an EMBL/GenBank/DDBJ whole genome shotgun (WGS) entry which is preliminary data.</text>
</comment>
<evidence type="ECO:0000256" key="1">
    <source>
        <dbReference type="SAM" id="MobiDB-lite"/>
    </source>
</evidence>
<evidence type="ECO:0000313" key="3">
    <source>
        <dbReference type="Proteomes" id="UP001054837"/>
    </source>
</evidence>
<keyword evidence="3" id="KW-1185">Reference proteome</keyword>
<gene>
    <name evidence="2" type="ORF">CDAR_584161</name>
</gene>
<protein>
    <submittedName>
        <fullName evidence="2">Uncharacterized protein</fullName>
    </submittedName>
</protein>
<accession>A0AAV4WAD5</accession>
<reference evidence="2 3" key="1">
    <citation type="submission" date="2021-06" db="EMBL/GenBank/DDBJ databases">
        <title>Caerostris darwini draft genome.</title>
        <authorList>
            <person name="Kono N."/>
            <person name="Arakawa K."/>
        </authorList>
    </citation>
    <scope>NUCLEOTIDE SEQUENCE [LARGE SCALE GENOMIC DNA]</scope>
</reference>
<sequence length="154" mass="17610">MFFENLEPTLAKLQALNAFPPRIMTHSLKAAKIPPGPFSPVYQNEQKNPTSSQGADRKIVKPYLRHNPAFTFLQQLDSFQRTSCYSTLKQSVAFSAVKAAFGLCHKWSVPWQSKTKQQPRRLKSPTIISKREGFEEEKKKESILPPVESSFERE</sequence>
<feature type="compositionally biased region" description="Basic and acidic residues" evidence="1">
    <location>
        <begin position="129"/>
        <end position="142"/>
    </location>
</feature>
<dbReference type="AlphaFoldDB" id="A0AAV4WAD5"/>
<evidence type="ECO:0000313" key="2">
    <source>
        <dbReference type="EMBL" id="GIY78854.1"/>
    </source>
</evidence>
<organism evidence="2 3">
    <name type="scientific">Caerostris darwini</name>
    <dbReference type="NCBI Taxonomy" id="1538125"/>
    <lineage>
        <taxon>Eukaryota</taxon>
        <taxon>Metazoa</taxon>
        <taxon>Ecdysozoa</taxon>
        <taxon>Arthropoda</taxon>
        <taxon>Chelicerata</taxon>
        <taxon>Arachnida</taxon>
        <taxon>Araneae</taxon>
        <taxon>Araneomorphae</taxon>
        <taxon>Entelegynae</taxon>
        <taxon>Araneoidea</taxon>
        <taxon>Araneidae</taxon>
        <taxon>Caerostris</taxon>
    </lineage>
</organism>